<dbReference type="STRING" id="418985.A0A1V9XFD6"/>
<gene>
    <name evidence="2" type="ORF">BIW11_10531</name>
</gene>
<evidence type="ECO:0000256" key="1">
    <source>
        <dbReference type="SAM" id="Phobius"/>
    </source>
</evidence>
<accession>A0A1V9XFD6</accession>
<proteinExistence type="predicted"/>
<evidence type="ECO:0000313" key="3">
    <source>
        <dbReference type="Proteomes" id="UP000192247"/>
    </source>
</evidence>
<comment type="caution">
    <text evidence="2">The sequence shown here is derived from an EMBL/GenBank/DDBJ whole genome shotgun (WGS) entry which is preliminary data.</text>
</comment>
<name>A0A1V9XFD6_9ACAR</name>
<keyword evidence="1" id="KW-1133">Transmembrane helix</keyword>
<sequence>MLRVYSRGQPLEPELNLKPSFAGVVLPIQRHEVDAILATQRDIVATLGTLRASLAEVLQKTSQSNAGIGSGVDARLITEMRDSLNVVKRDVASVSAATLNNRAQPLVGCPQPSCVGTATFIAFTCVQLILVLGYMVYRNSKADAAKKFY</sequence>
<reference evidence="2 3" key="1">
    <citation type="journal article" date="2017" name="Gigascience">
        <title>Draft genome of the honey bee ectoparasitic mite, Tropilaelaps mercedesae, is shaped by the parasitic life history.</title>
        <authorList>
            <person name="Dong X."/>
            <person name="Armstrong S.D."/>
            <person name="Xia D."/>
            <person name="Makepeace B.L."/>
            <person name="Darby A.C."/>
            <person name="Kadowaki T."/>
        </authorList>
    </citation>
    <scope>NUCLEOTIDE SEQUENCE [LARGE SCALE GENOMIC DNA]</scope>
    <source>
        <strain evidence="2">Wuxi-XJTLU</strain>
    </source>
</reference>
<protein>
    <submittedName>
        <fullName evidence="2">Protein ERGIC-53 isoform 2</fullName>
    </submittedName>
</protein>
<evidence type="ECO:0000313" key="2">
    <source>
        <dbReference type="EMBL" id="OQR72209.1"/>
    </source>
</evidence>
<dbReference type="Proteomes" id="UP000192247">
    <property type="component" value="Unassembled WGS sequence"/>
</dbReference>
<dbReference type="AlphaFoldDB" id="A0A1V9XFD6"/>
<keyword evidence="1" id="KW-0812">Transmembrane</keyword>
<dbReference type="InParanoid" id="A0A1V9XFD6"/>
<keyword evidence="1" id="KW-0472">Membrane</keyword>
<dbReference type="OrthoDB" id="10265193at2759"/>
<keyword evidence="3" id="KW-1185">Reference proteome</keyword>
<feature type="transmembrane region" description="Helical" evidence="1">
    <location>
        <begin position="115"/>
        <end position="137"/>
    </location>
</feature>
<organism evidence="2 3">
    <name type="scientific">Tropilaelaps mercedesae</name>
    <dbReference type="NCBI Taxonomy" id="418985"/>
    <lineage>
        <taxon>Eukaryota</taxon>
        <taxon>Metazoa</taxon>
        <taxon>Ecdysozoa</taxon>
        <taxon>Arthropoda</taxon>
        <taxon>Chelicerata</taxon>
        <taxon>Arachnida</taxon>
        <taxon>Acari</taxon>
        <taxon>Parasitiformes</taxon>
        <taxon>Mesostigmata</taxon>
        <taxon>Gamasina</taxon>
        <taxon>Dermanyssoidea</taxon>
        <taxon>Laelapidae</taxon>
        <taxon>Tropilaelaps</taxon>
    </lineage>
</organism>
<dbReference type="EMBL" id="MNPL01012315">
    <property type="protein sequence ID" value="OQR72209.1"/>
    <property type="molecule type" value="Genomic_DNA"/>
</dbReference>